<evidence type="ECO:0000256" key="1">
    <source>
        <dbReference type="SAM" id="SignalP"/>
    </source>
</evidence>
<name>A0ABT6BAX7_9GAMM</name>
<gene>
    <name evidence="2" type="ORF">P3W24_10020</name>
</gene>
<sequence length="175" mass="19319">MRRILGTWLPLAAIAASSAAQADLVASSSPSPHPHAGASIYLYDYTGTNHCTIDITRSVIGVMSLWRDSERCSSYWDNGARQIRMDNLPAGSVITLYRQRTCGDTQDVIRLTITADNHGSSYTLGPYKFANFTRDQASLPLAGETQNGDAKGTMKVISRHRATFDYFYCLTYQIP</sequence>
<dbReference type="Proteomes" id="UP001528850">
    <property type="component" value="Unassembled WGS sequence"/>
</dbReference>
<organism evidence="2 3">
    <name type="scientific">Luteibacter sahnii</name>
    <dbReference type="NCBI Taxonomy" id="3021977"/>
    <lineage>
        <taxon>Bacteria</taxon>
        <taxon>Pseudomonadati</taxon>
        <taxon>Pseudomonadota</taxon>
        <taxon>Gammaproteobacteria</taxon>
        <taxon>Lysobacterales</taxon>
        <taxon>Rhodanobacteraceae</taxon>
        <taxon>Luteibacter</taxon>
    </lineage>
</organism>
<comment type="caution">
    <text evidence="2">The sequence shown here is derived from an EMBL/GenBank/DDBJ whole genome shotgun (WGS) entry which is preliminary data.</text>
</comment>
<evidence type="ECO:0000313" key="2">
    <source>
        <dbReference type="EMBL" id="MDF4025298.1"/>
    </source>
</evidence>
<reference evidence="2 3" key="1">
    <citation type="journal article" date="2024" name="Curr. Microbiol.">
        <title>Luteibacter sahnii sp. nov., A Novel Yellow-Colored Xanthomonadin Pigment Producing Probiotic Bacterium from Healthy Rice Seed Microbiome.</title>
        <authorList>
            <person name="Jaiswal G."/>
            <person name="Rana R."/>
            <person name="Nayak P.K."/>
            <person name="Chouhan R."/>
            <person name="Gandhi S.G."/>
            <person name="Patel H.K."/>
            <person name="Patil P.B."/>
        </authorList>
    </citation>
    <scope>NUCLEOTIDE SEQUENCE [LARGE SCALE GENOMIC DNA]</scope>
    <source>
        <strain evidence="2 3">PPL201</strain>
    </source>
</reference>
<feature type="chain" id="PRO_5047412822" evidence="1">
    <location>
        <begin position="23"/>
        <end position="175"/>
    </location>
</feature>
<feature type="signal peptide" evidence="1">
    <location>
        <begin position="1"/>
        <end position="22"/>
    </location>
</feature>
<keyword evidence="3" id="KW-1185">Reference proteome</keyword>
<dbReference type="EMBL" id="JARJJS010000002">
    <property type="protein sequence ID" value="MDF4025298.1"/>
    <property type="molecule type" value="Genomic_DNA"/>
</dbReference>
<evidence type="ECO:0000313" key="3">
    <source>
        <dbReference type="Proteomes" id="UP001528850"/>
    </source>
</evidence>
<proteinExistence type="predicted"/>
<accession>A0ABT6BAX7</accession>
<protein>
    <submittedName>
        <fullName evidence="2">Uncharacterized protein</fullName>
    </submittedName>
</protein>
<keyword evidence="1" id="KW-0732">Signal</keyword>